<keyword evidence="4" id="KW-0460">Magnesium</keyword>
<evidence type="ECO:0000256" key="3">
    <source>
        <dbReference type="ARBA" id="ARBA00022801"/>
    </source>
</evidence>
<keyword evidence="1" id="KW-0540">Nuclease</keyword>
<name>A0ABU6IFD6_9ACTN</name>
<reference evidence="6 7" key="1">
    <citation type="submission" date="2024-01" db="EMBL/GenBank/DDBJ databases">
        <title>novel species in genus Adlercreutzia.</title>
        <authorList>
            <person name="Liu X."/>
        </authorList>
    </citation>
    <scope>NUCLEOTIDE SEQUENCE [LARGE SCALE GENOMIC DNA]</scope>
    <source>
        <strain evidence="6 7">R7</strain>
    </source>
</reference>
<dbReference type="RefSeq" id="WP_338208744.1">
    <property type="nucleotide sequence ID" value="NZ_JAYMFF010000002.1"/>
</dbReference>
<evidence type="ECO:0000256" key="1">
    <source>
        <dbReference type="ARBA" id="ARBA00022722"/>
    </source>
</evidence>
<dbReference type="Gene3D" id="3.40.50.1010">
    <property type="entry name" value="5'-nuclease"/>
    <property type="match status" value="1"/>
</dbReference>
<organism evidence="6 7">
    <name type="scientific">Adlercreutzia wanghongyangiae</name>
    <dbReference type="NCBI Taxonomy" id="3111451"/>
    <lineage>
        <taxon>Bacteria</taxon>
        <taxon>Bacillati</taxon>
        <taxon>Actinomycetota</taxon>
        <taxon>Coriobacteriia</taxon>
        <taxon>Eggerthellales</taxon>
        <taxon>Eggerthellaceae</taxon>
        <taxon>Adlercreutzia</taxon>
    </lineage>
</organism>
<dbReference type="SUPFAM" id="SSF88723">
    <property type="entry name" value="PIN domain-like"/>
    <property type="match status" value="1"/>
</dbReference>
<protein>
    <submittedName>
        <fullName evidence="6">PIN domain-containing protein</fullName>
    </submittedName>
</protein>
<evidence type="ECO:0000256" key="4">
    <source>
        <dbReference type="ARBA" id="ARBA00022842"/>
    </source>
</evidence>
<dbReference type="InterPro" id="IPR029060">
    <property type="entry name" value="PIN-like_dom_sf"/>
</dbReference>
<gene>
    <name evidence="6" type="ORF">VIN30_01595</name>
</gene>
<feature type="domain" description="PIN" evidence="5">
    <location>
        <begin position="8"/>
        <end position="140"/>
    </location>
</feature>
<evidence type="ECO:0000259" key="5">
    <source>
        <dbReference type="Pfam" id="PF13470"/>
    </source>
</evidence>
<accession>A0ABU6IFD6</accession>
<comment type="caution">
    <text evidence="6">The sequence shown here is derived from an EMBL/GenBank/DDBJ whole genome shotgun (WGS) entry which is preliminary data.</text>
</comment>
<dbReference type="Pfam" id="PF13470">
    <property type="entry name" value="PIN_3"/>
    <property type="match status" value="1"/>
</dbReference>
<keyword evidence="2" id="KW-0479">Metal-binding</keyword>
<dbReference type="Proteomes" id="UP001349994">
    <property type="component" value="Unassembled WGS sequence"/>
</dbReference>
<dbReference type="InterPro" id="IPR002716">
    <property type="entry name" value="PIN_dom"/>
</dbReference>
<proteinExistence type="predicted"/>
<evidence type="ECO:0000256" key="2">
    <source>
        <dbReference type="ARBA" id="ARBA00022723"/>
    </source>
</evidence>
<keyword evidence="3" id="KW-0378">Hydrolase</keyword>
<dbReference type="EMBL" id="JAYMFF010000002">
    <property type="protein sequence ID" value="MEC4175143.1"/>
    <property type="molecule type" value="Genomic_DNA"/>
</dbReference>
<keyword evidence="7" id="KW-1185">Reference proteome</keyword>
<sequence>MTVAENAIVVDKNIWLDFYLKERPLHEEAARFIRTAEEYDAHLGTPADAPNEVFYIVGKYLKQTVRENGGTVDERTARGINDFAWSCVDHMTDLAVSIPMDDRTAWLARHYRDVTSDYEDGAVLAACELCKARYLVTHDKGLAARASIPAKTAAEMADLIAHAHRR</sequence>
<evidence type="ECO:0000313" key="7">
    <source>
        <dbReference type="Proteomes" id="UP001349994"/>
    </source>
</evidence>
<evidence type="ECO:0000313" key="6">
    <source>
        <dbReference type="EMBL" id="MEC4175143.1"/>
    </source>
</evidence>